<dbReference type="PANTHER" id="PTHR33604:SF3">
    <property type="entry name" value="OSJNBA0004B13.7 PROTEIN"/>
    <property type="match status" value="1"/>
</dbReference>
<keyword evidence="2" id="KW-1185">Reference proteome</keyword>
<dbReference type="AlphaFoldDB" id="A0AAD5U4E8"/>
<gene>
    <name evidence="1" type="ORF">HK099_003815</name>
</gene>
<dbReference type="EMBL" id="JADGJW010000256">
    <property type="protein sequence ID" value="KAJ3221037.1"/>
    <property type="molecule type" value="Genomic_DNA"/>
</dbReference>
<comment type="caution">
    <text evidence="1">The sequence shown here is derived from an EMBL/GenBank/DDBJ whole genome shotgun (WGS) entry which is preliminary data.</text>
</comment>
<dbReference type="InterPro" id="IPR029044">
    <property type="entry name" value="Nucleotide-diphossugar_trans"/>
</dbReference>
<sequence length="553" mass="64894">MDFQYALTLSLELILDQKLPVFFGKISETWLNDILQISLDYFKKHKELDFVLSSVASNEKIVDSFVVFKPSNSTRVILELFKAKFYLAEKSFLHNFNNLIQTGKRINKLKLNSGESKIVVKWWKKTETLLLLTVNYLSMSSPLIITGENNFSKNYKNYASLDIWPILIRNASLNYLSKFDLLKGKDNGCLNEQFAVSKNKLSSNSRFTIKILTYNRPNSLRRLLNSLSNSNYEILFLNGSNFNSINVDIFIDYPKLPNLSNLIVRKEVLKVAENWEWKYGEKLIHVRYKNVGLAAQWHEVWYPDEDDNEVAFILEDDLEMWFTWLSTAVNKYYFDTEEVDPRAFGISLQGQQTCLRIYPKCYVNFQKGQIHGLEEGNSFPVYKYQLVGTWGQLLFPTQWRKFLSWLDLKMVHKKSIVLDKQQQPHTKFTLYQPLFGNLKSNLWFKHSSDKGAAWTFHFIAFVAEKGLYNLYPDFREKALAVNHREPGVHYQLKLSTDKYILDLEEWEQNKKRYLNLAPKSLEEVGCFDFSFNFVKNVGALEFRNFALLNEDRN</sequence>
<dbReference type="SUPFAM" id="SSF53448">
    <property type="entry name" value="Nucleotide-diphospho-sugar transferases"/>
    <property type="match status" value="1"/>
</dbReference>
<evidence type="ECO:0000313" key="2">
    <source>
        <dbReference type="Proteomes" id="UP001211065"/>
    </source>
</evidence>
<name>A0AAD5U4E8_9FUNG</name>
<reference evidence="1" key="1">
    <citation type="submission" date="2020-05" db="EMBL/GenBank/DDBJ databases">
        <title>Phylogenomic resolution of chytrid fungi.</title>
        <authorList>
            <person name="Stajich J.E."/>
            <person name="Amses K."/>
            <person name="Simmons R."/>
            <person name="Seto K."/>
            <person name="Myers J."/>
            <person name="Bonds A."/>
            <person name="Quandt C.A."/>
            <person name="Barry K."/>
            <person name="Liu P."/>
            <person name="Grigoriev I."/>
            <person name="Longcore J.E."/>
            <person name="James T.Y."/>
        </authorList>
    </citation>
    <scope>NUCLEOTIDE SEQUENCE</scope>
    <source>
        <strain evidence="1">JEL0476</strain>
    </source>
</reference>
<protein>
    <submittedName>
        <fullName evidence="1">Uncharacterized protein</fullName>
    </submittedName>
</protein>
<evidence type="ECO:0000313" key="1">
    <source>
        <dbReference type="EMBL" id="KAJ3221037.1"/>
    </source>
</evidence>
<accession>A0AAD5U4E8</accession>
<organism evidence="1 2">
    <name type="scientific">Clydaea vesicula</name>
    <dbReference type="NCBI Taxonomy" id="447962"/>
    <lineage>
        <taxon>Eukaryota</taxon>
        <taxon>Fungi</taxon>
        <taxon>Fungi incertae sedis</taxon>
        <taxon>Chytridiomycota</taxon>
        <taxon>Chytridiomycota incertae sedis</taxon>
        <taxon>Chytridiomycetes</taxon>
        <taxon>Lobulomycetales</taxon>
        <taxon>Lobulomycetaceae</taxon>
        <taxon>Clydaea</taxon>
    </lineage>
</organism>
<dbReference type="PANTHER" id="PTHR33604">
    <property type="entry name" value="OSJNBA0004B13.7 PROTEIN"/>
    <property type="match status" value="1"/>
</dbReference>
<dbReference type="Proteomes" id="UP001211065">
    <property type="component" value="Unassembled WGS sequence"/>
</dbReference>
<proteinExistence type="predicted"/>